<organism evidence="2">
    <name type="scientific">Tolypothrix bouteillei VB521301</name>
    <dbReference type="NCBI Taxonomy" id="1479485"/>
    <lineage>
        <taxon>Bacteria</taxon>
        <taxon>Bacillati</taxon>
        <taxon>Cyanobacteriota</taxon>
        <taxon>Cyanophyceae</taxon>
        <taxon>Nostocales</taxon>
        <taxon>Tolypothrichaceae</taxon>
        <taxon>Tolypothrix</taxon>
    </lineage>
</organism>
<name>A0A0C1NG51_9CYAN</name>
<accession>A0A0C1NG51</accession>
<sequence>MSSEQFQAAHDSIYNIGTHLLEYLQEIRQERLSGDDTKGLQSVENDIIEALTVLREQKYHVAVIAAMKAGKSTFLNAVIGADVLASEAEACTICRTDIRPIYTMATPRLLEYRQGQKQPVVIAEGDASVIRQKCLQFVVDQGH</sequence>
<evidence type="ECO:0000313" key="2">
    <source>
        <dbReference type="EMBL" id="KIE13857.1"/>
    </source>
</evidence>
<dbReference type="SUPFAM" id="SSF52540">
    <property type="entry name" value="P-loop containing nucleoside triphosphate hydrolases"/>
    <property type="match status" value="1"/>
</dbReference>
<dbReference type="Pfam" id="PF00350">
    <property type="entry name" value="Dynamin_N"/>
    <property type="match status" value="1"/>
</dbReference>
<dbReference type="OrthoDB" id="6565187at2"/>
<dbReference type="InterPro" id="IPR027417">
    <property type="entry name" value="P-loop_NTPase"/>
</dbReference>
<protein>
    <recommendedName>
        <fullName evidence="1">Dynamin N-terminal domain-containing protein</fullName>
    </recommendedName>
</protein>
<dbReference type="AlphaFoldDB" id="A0A0C1NG51"/>
<evidence type="ECO:0000259" key="1">
    <source>
        <dbReference type="Pfam" id="PF00350"/>
    </source>
</evidence>
<dbReference type="EMBL" id="JHEG02000001">
    <property type="protein sequence ID" value="KIE13857.1"/>
    <property type="molecule type" value="Genomic_DNA"/>
</dbReference>
<reference evidence="2" key="1">
    <citation type="journal article" date="2015" name="Genome Announc.">
        <title>Draft Genome Sequence of Tolypothrix boutellei Strain VB521301.</title>
        <authorList>
            <person name="Chandrababunaidu M.M."/>
            <person name="Singh D."/>
            <person name="Sen D."/>
            <person name="Bhan S."/>
            <person name="Das S."/>
            <person name="Gupta A."/>
            <person name="Adhikary S.P."/>
            <person name="Tripathy S."/>
        </authorList>
    </citation>
    <scope>NUCLEOTIDE SEQUENCE</scope>
    <source>
        <strain evidence="2">VB521301</strain>
    </source>
</reference>
<feature type="domain" description="Dynamin N-terminal" evidence="1">
    <location>
        <begin position="61"/>
        <end position="101"/>
    </location>
</feature>
<dbReference type="InterPro" id="IPR045063">
    <property type="entry name" value="Dynamin_N"/>
</dbReference>
<gene>
    <name evidence="2" type="ORF">DA73_0200170</name>
</gene>
<proteinExistence type="predicted"/>
<dbReference type="Gene3D" id="3.40.50.300">
    <property type="entry name" value="P-loop containing nucleotide triphosphate hydrolases"/>
    <property type="match status" value="1"/>
</dbReference>
<comment type="caution">
    <text evidence="2">The sequence shown here is derived from an EMBL/GenBank/DDBJ whole genome shotgun (WGS) entry which is preliminary data.</text>
</comment>